<organism evidence="1 2">
    <name type="scientific">Paenibacillus yanchengensis</name>
    <dbReference type="NCBI Taxonomy" id="2035833"/>
    <lineage>
        <taxon>Bacteria</taxon>
        <taxon>Bacillati</taxon>
        <taxon>Bacillota</taxon>
        <taxon>Bacilli</taxon>
        <taxon>Bacillales</taxon>
        <taxon>Paenibacillaceae</taxon>
        <taxon>Paenibacillus</taxon>
    </lineage>
</organism>
<gene>
    <name evidence="1" type="ORF">ACFSJH_18670</name>
</gene>
<dbReference type="InterPro" id="IPR012337">
    <property type="entry name" value="RNaseH-like_sf"/>
</dbReference>
<name>A0ABW4YPZ5_9BACL</name>
<proteinExistence type="predicted"/>
<keyword evidence="2" id="KW-1185">Reference proteome</keyword>
<dbReference type="InterPro" id="IPR050900">
    <property type="entry name" value="Transposase_IS3/IS150/IS904"/>
</dbReference>
<comment type="caution">
    <text evidence="1">The sequence shown here is derived from an EMBL/GenBank/DDBJ whole genome shotgun (WGS) entry which is preliminary data.</text>
</comment>
<accession>A0ABW4YPZ5</accession>
<evidence type="ECO:0000313" key="2">
    <source>
        <dbReference type="Proteomes" id="UP001597362"/>
    </source>
</evidence>
<evidence type="ECO:0000313" key="1">
    <source>
        <dbReference type="EMBL" id="MFD2117758.1"/>
    </source>
</evidence>
<dbReference type="PANTHER" id="PTHR46889">
    <property type="entry name" value="TRANSPOSASE INSF FOR INSERTION SEQUENCE IS3B-RELATED"/>
    <property type="match status" value="1"/>
</dbReference>
<reference evidence="2" key="1">
    <citation type="journal article" date="2019" name="Int. J. Syst. Evol. Microbiol.">
        <title>The Global Catalogue of Microorganisms (GCM) 10K type strain sequencing project: providing services to taxonomists for standard genome sequencing and annotation.</title>
        <authorList>
            <consortium name="The Broad Institute Genomics Platform"/>
            <consortium name="The Broad Institute Genome Sequencing Center for Infectious Disease"/>
            <person name="Wu L."/>
            <person name="Ma J."/>
        </authorList>
    </citation>
    <scope>NUCLEOTIDE SEQUENCE [LARGE SCALE GENOMIC DNA]</scope>
    <source>
        <strain evidence="2">GH52</strain>
    </source>
</reference>
<evidence type="ECO:0008006" key="3">
    <source>
        <dbReference type="Google" id="ProtNLM"/>
    </source>
</evidence>
<sequence length="108" mass="12001">MYLDDELVGKNKKLVSTYTIAQFKPSKAASNEDNTKNSLNRAFQQTEIKRVVVSDLTYVRVGSRWNYVCTLIDFFNREIIGHSAGIHKDAALVSRAFASIEGGSAILS</sequence>
<dbReference type="Proteomes" id="UP001597362">
    <property type="component" value="Unassembled WGS sequence"/>
</dbReference>
<dbReference type="RefSeq" id="WP_377775010.1">
    <property type="nucleotide sequence ID" value="NZ_JBHUHO010000047.1"/>
</dbReference>
<dbReference type="SUPFAM" id="SSF53098">
    <property type="entry name" value="Ribonuclease H-like"/>
    <property type="match status" value="1"/>
</dbReference>
<dbReference type="PANTHER" id="PTHR46889:SF4">
    <property type="entry name" value="TRANSPOSASE INSO FOR INSERTION SEQUENCE ELEMENT IS911B-RELATED"/>
    <property type="match status" value="1"/>
</dbReference>
<dbReference type="EMBL" id="JBHUHO010000047">
    <property type="protein sequence ID" value="MFD2117758.1"/>
    <property type="molecule type" value="Genomic_DNA"/>
</dbReference>
<protein>
    <recommendedName>
        <fullName evidence="3">DDE-type integrase/transposase/recombinase</fullName>
    </recommendedName>
</protein>